<evidence type="ECO:0000313" key="2">
    <source>
        <dbReference type="Proteomes" id="UP000593890"/>
    </source>
</evidence>
<organism evidence="1 2">
    <name type="scientific">Solibaculum mannosilyticum</name>
    <dbReference type="NCBI Taxonomy" id="2780922"/>
    <lineage>
        <taxon>Bacteria</taxon>
        <taxon>Bacillati</taxon>
        <taxon>Bacillota</taxon>
        <taxon>Clostridia</taxon>
        <taxon>Eubacteriales</taxon>
        <taxon>Oscillospiraceae</taxon>
        <taxon>Solibaculum</taxon>
    </lineage>
</organism>
<keyword evidence="2" id="KW-1185">Reference proteome</keyword>
<dbReference type="RefSeq" id="WP_141682400.1">
    <property type="nucleotide sequence ID" value="NZ_AP023321.1"/>
</dbReference>
<sequence>MSIIPCSADCKYQMDGYCTLDRPTTVNNLLDYGCAHYIPRAEENLADLYPRSPNHGIEGLPDGPDTQ</sequence>
<dbReference type="KEGG" id="sman:C12CBH8_12110"/>
<proteinExistence type="predicted"/>
<dbReference type="AlphaFoldDB" id="A0A7I8D489"/>
<accession>A0A7I8D489</accession>
<name>A0A7I8D489_9FIRM</name>
<reference evidence="2" key="1">
    <citation type="submission" date="2020-07" db="EMBL/GenBank/DDBJ databases">
        <title>Complete genome sequencing of Clostridia bacterium strain 12CBH8.</title>
        <authorList>
            <person name="Sakamoto M."/>
            <person name="Murakami T."/>
            <person name="Mori H."/>
        </authorList>
    </citation>
    <scope>NUCLEOTIDE SEQUENCE [LARGE SCALE GENOMIC DNA]</scope>
    <source>
        <strain evidence="2">12CBH8</strain>
    </source>
</reference>
<gene>
    <name evidence="1" type="ORF">C12CBH8_12110</name>
</gene>
<evidence type="ECO:0000313" key="1">
    <source>
        <dbReference type="EMBL" id="BCI60572.1"/>
    </source>
</evidence>
<protein>
    <submittedName>
        <fullName evidence="1">Uncharacterized protein</fullName>
    </submittedName>
</protein>
<dbReference type="EMBL" id="AP023321">
    <property type="protein sequence ID" value="BCI60572.1"/>
    <property type="molecule type" value="Genomic_DNA"/>
</dbReference>
<dbReference type="Proteomes" id="UP000593890">
    <property type="component" value="Chromosome"/>
</dbReference>